<dbReference type="InterPro" id="IPR011008">
    <property type="entry name" value="Dimeric_a/b-barrel"/>
</dbReference>
<accession>A0ABZ2LZQ5</accession>
<dbReference type="PROSITE" id="PS51725">
    <property type="entry name" value="ABM"/>
    <property type="match status" value="1"/>
</dbReference>
<dbReference type="GO" id="GO:0004497">
    <property type="term" value="F:monooxygenase activity"/>
    <property type="evidence" value="ECO:0007669"/>
    <property type="project" value="UniProtKB-KW"/>
</dbReference>
<keyword evidence="2" id="KW-0503">Monooxygenase</keyword>
<dbReference type="InterPro" id="IPR007138">
    <property type="entry name" value="ABM_dom"/>
</dbReference>
<dbReference type="EMBL" id="CP089984">
    <property type="protein sequence ID" value="WXB15343.1"/>
    <property type="molecule type" value="Genomic_DNA"/>
</dbReference>
<protein>
    <submittedName>
        <fullName evidence="2">Antibiotic biosynthesis monooxygenase</fullName>
    </submittedName>
</protein>
<evidence type="ECO:0000259" key="1">
    <source>
        <dbReference type="PROSITE" id="PS51725"/>
    </source>
</evidence>
<dbReference type="Gene3D" id="3.30.70.100">
    <property type="match status" value="1"/>
</dbReference>
<keyword evidence="3" id="KW-1185">Reference proteome</keyword>
<gene>
    <name evidence="2" type="ORF">LZC94_46925</name>
</gene>
<evidence type="ECO:0000313" key="3">
    <source>
        <dbReference type="Proteomes" id="UP001370348"/>
    </source>
</evidence>
<dbReference type="Proteomes" id="UP001370348">
    <property type="component" value="Chromosome"/>
</dbReference>
<organism evidence="2 3">
    <name type="scientific">Pendulispora albinea</name>
    <dbReference type="NCBI Taxonomy" id="2741071"/>
    <lineage>
        <taxon>Bacteria</taxon>
        <taxon>Pseudomonadati</taxon>
        <taxon>Myxococcota</taxon>
        <taxon>Myxococcia</taxon>
        <taxon>Myxococcales</taxon>
        <taxon>Sorangiineae</taxon>
        <taxon>Pendulisporaceae</taxon>
        <taxon>Pendulispora</taxon>
    </lineage>
</organism>
<proteinExistence type="predicted"/>
<dbReference type="Pfam" id="PF03992">
    <property type="entry name" value="ABM"/>
    <property type="match status" value="1"/>
</dbReference>
<dbReference type="SUPFAM" id="SSF54909">
    <property type="entry name" value="Dimeric alpha+beta barrel"/>
    <property type="match status" value="1"/>
</dbReference>
<sequence length="108" mass="11824">MDTSILLRSDIATLVVVFTVEPENQEKLIQILEGGIETVMSKQAGCISATFLKSKDGRRVISYAQWRSGKDLEAGADRSQPQVAAYFESVKALAKLEPILCDVVSVHL</sequence>
<name>A0ABZ2LZQ5_9BACT</name>
<keyword evidence="2" id="KW-0560">Oxidoreductase</keyword>
<dbReference type="RefSeq" id="WP_394824970.1">
    <property type="nucleotide sequence ID" value="NZ_CP089984.1"/>
</dbReference>
<evidence type="ECO:0000313" key="2">
    <source>
        <dbReference type="EMBL" id="WXB15343.1"/>
    </source>
</evidence>
<reference evidence="2 3" key="1">
    <citation type="submission" date="2021-12" db="EMBL/GenBank/DDBJ databases">
        <title>Discovery of the Pendulisporaceae a myxobacterial family with distinct sporulation behavior and unique specialized metabolism.</title>
        <authorList>
            <person name="Garcia R."/>
            <person name="Popoff A."/>
            <person name="Bader C.D."/>
            <person name="Loehr J."/>
            <person name="Walesch S."/>
            <person name="Walt C."/>
            <person name="Boldt J."/>
            <person name="Bunk B."/>
            <person name="Haeckl F.J.F.P.J."/>
            <person name="Gunesch A.P."/>
            <person name="Birkelbach J."/>
            <person name="Nuebel U."/>
            <person name="Pietschmann T."/>
            <person name="Bach T."/>
            <person name="Mueller R."/>
        </authorList>
    </citation>
    <scope>NUCLEOTIDE SEQUENCE [LARGE SCALE GENOMIC DNA]</scope>
    <source>
        <strain evidence="2 3">MSr11954</strain>
    </source>
</reference>
<feature type="domain" description="ABM" evidence="1">
    <location>
        <begin position="12"/>
        <end position="103"/>
    </location>
</feature>